<dbReference type="RefSeq" id="WP_144075718.1">
    <property type="nucleotide sequence ID" value="NZ_CP076128.1"/>
</dbReference>
<dbReference type="InterPro" id="IPR046350">
    <property type="entry name" value="Cystatin_sf"/>
</dbReference>
<dbReference type="PROSITE" id="PS00287">
    <property type="entry name" value="CYSTATIN"/>
    <property type="match status" value="1"/>
</dbReference>
<keyword evidence="3" id="KW-1185">Reference proteome</keyword>
<dbReference type="Gene3D" id="3.10.450.10">
    <property type="match status" value="1"/>
</dbReference>
<evidence type="ECO:0000313" key="2">
    <source>
        <dbReference type="EMBL" id="QWG09236.1"/>
    </source>
</evidence>
<name>A0ABX8H088_9BACT</name>
<dbReference type="SUPFAM" id="SSF54403">
    <property type="entry name" value="Cystatin/monellin"/>
    <property type="match status" value="1"/>
</dbReference>
<sequence>MNQEVKNAVNFGLTEIRTTSHLKKIIKAKQQIVSGINYEVEFELENKEIWTIKVYKDLSGNYSLLDKSKQK</sequence>
<protein>
    <recommendedName>
        <fullName evidence="1">Cystatin domain-containing protein</fullName>
    </recommendedName>
</protein>
<dbReference type="InterPro" id="IPR000010">
    <property type="entry name" value="Cystatin_dom"/>
</dbReference>
<organism evidence="2 3">
    <name type="scientific">Flammeovirga kamogawensis</name>
    <dbReference type="NCBI Taxonomy" id="373891"/>
    <lineage>
        <taxon>Bacteria</taxon>
        <taxon>Pseudomonadati</taxon>
        <taxon>Bacteroidota</taxon>
        <taxon>Cytophagia</taxon>
        <taxon>Cytophagales</taxon>
        <taxon>Flammeovirgaceae</taxon>
        <taxon>Flammeovirga</taxon>
    </lineage>
</organism>
<accession>A0ABX8H088</accession>
<evidence type="ECO:0000313" key="3">
    <source>
        <dbReference type="Proteomes" id="UP000682802"/>
    </source>
</evidence>
<proteinExistence type="predicted"/>
<evidence type="ECO:0000259" key="1">
    <source>
        <dbReference type="Pfam" id="PF00031"/>
    </source>
</evidence>
<gene>
    <name evidence="2" type="ORF">KM029_17390</name>
</gene>
<dbReference type="InterPro" id="IPR018073">
    <property type="entry name" value="Prot_inh_cystat_CS"/>
</dbReference>
<dbReference type="EMBL" id="CP076128">
    <property type="protein sequence ID" value="QWG09236.1"/>
    <property type="molecule type" value="Genomic_DNA"/>
</dbReference>
<dbReference type="Proteomes" id="UP000682802">
    <property type="component" value="Chromosome 1"/>
</dbReference>
<dbReference type="Pfam" id="PF00031">
    <property type="entry name" value="Cystatin"/>
    <property type="match status" value="1"/>
</dbReference>
<reference evidence="2 3" key="1">
    <citation type="submission" date="2021-05" db="EMBL/GenBank/DDBJ databases">
        <title>Comparative genomic studies on the polysaccharide-degrading batcterial strains of the Flammeovirga genus.</title>
        <authorList>
            <person name="Zewei F."/>
            <person name="Zheng Z."/>
            <person name="Yu L."/>
            <person name="Ruyue G."/>
            <person name="Yanhong M."/>
            <person name="Yuanyuan C."/>
            <person name="Jingyan G."/>
            <person name="Wenjun H."/>
        </authorList>
    </citation>
    <scope>NUCLEOTIDE SEQUENCE [LARGE SCALE GENOMIC DNA]</scope>
    <source>
        <strain evidence="2 3">YS10</strain>
    </source>
</reference>
<feature type="domain" description="Cystatin" evidence="1">
    <location>
        <begin position="3"/>
        <end position="61"/>
    </location>
</feature>